<keyword evidence="3" id="KW-1185">Reference proteome</keyword>
<evidence type="ECO:0000313" key="2">
    <source>
        <dbReference type="EMBL" id="POW02035.1"/>
    </source>
</evidence>
<sequence length="180" mass="20251">MTLTVNGITKSPPYKIDAGSFNMKDIVKLDDKTGQRMRAMEDQLKSMDPMGRKKKLDELSQVVEGTGTVVTIQLSTKDETTPNQANCEQSEALQPNSPANKRKAQLENPQQIKKPKVNHQRDPKDNNLLKLPEFIPEEIKRIIDVRGDGHCGYPVVAHFVKGDEKDFGDIQRDLVKEIKA</sequence>
<organism evidence="2 3">
    <name type="scientific">Puccinia striiformis</name>
    <dbReference type="NCBI Taxonomy" id="27350"/>
    <lineage>
        <taxon>Eukaryota</taxon>
        <taxon>Fungi</taxon>
        <taxon>Dikarya</taxon>
        <taxon>Basidiomycota</taxon>
        <taxon>Pucciniomycotina</taxon>
        <taxon>Pucciniomycetes</taxon>
        <taxon>Pucciniales</taxon>
        <taxon>Pucciniaceae</taxon>
        <taxon>Puccinia</taxon>
    </lineage>
</organism>
<reference evidence="3" key="3">
    <citation type="journal article" date="2018" name="Mol. Plant Microbe Interact.">
        <title>Genome sequence resources for the wheat stripe rust pathogen (Puccinia striiformis f. sp. tritici) and the barley stripe rust pathogen (Puccinia striiformis f. sp. hordei).</title>
        <authorList>
            <person name="Xia C."/>
            <person name="Wang M."/>
            <person name="Yin C."/>
            <person name="Cornejo O.E."/>
            <person name="Hulbert S.H."/>
            <person name="Chen X."/>
        </authorList>
    </citation>
    <scope>NUCLEOTIDE SEQUENCE [LARGE SCALE GENOMIC DNA]</scope>
    <source>
        <strain evidence="3">93TX-2</strain>
    </source>
</reference>
<reference evidence="3" key="2">
    <citation type="journal article" date="2018" name="BMC Genomics">
        <title>Genomic insights into host adaptation between the wheat stripe rust pathogen (Puccinia striiformis f. sp. tritici) and the barley stripe rust pathogen (Puccinia striiformis f. sp. hordei).</title>
        <authorList>
            <person name="Xia C."/>
            <person name="Wang M."/>
            <person name="Yin C."/>
            <person name="Cornejo O.E."/>
            <person name="Hulbert S.H."/>
            <person name="Chen X."/>
        </authorList>
    </citation>
    <scope>NUCLEOTIDE SEQUENCE [LARGE SCALE GENOMIC DNA]</scope>
    <source>
        <strain evidence="3">93TX-2</strain>
    </source>
</reference>
<accession>A0A2S4UXX6</accession>
<dbReference type="OrthoDB" id="2432000at2759"/>
<dbReference type="CDD" id="cd22744">
    <property type="entry name" value="OTU"/>
    <property type="match status" value="1"/>
</dbReference>
<dbReference type="EMBL" id="PKSM01000221">
    <property type="protein sequence ID" value="POW02035.1"/>
    <property type="molecule type" value="Genomic_DNA"/>
</dbReference>
<evidence type="ECO:0008006" key="4">
    <source>
        <dbReference type="Google" id="ProtNLM"/>
    </source>
</evidence>
<dbReference type="VEuPathDB" id="FungiDB:PSHT_12297"/>
<dbReference type="Proteomes" id="UP000238274">
    <property type="component" value="Unassembled WGS sequence"/>
</dbReference>
<reference evidence="2 3" key="1">
    <citation type="submission" date="2017-12" db="EMBL/GenBank/DDBJ databases">
        <title>Gene loss provides genomic basis for host adaptation in cereal stripe rust fungi.</title>
        <authorList>
            <person name="Xia C."/>
        </authorList>
    </citation>
    <scope>NUCLEOTIDE SEQUENCE [LARGE SCALE GENOMIC DNA]</scope>
    <source>
        <strain evidence="2 3">93TX-2</strain>
    </source>
</reference>
<protein>
    <recommendedName>
        <fullName evidence="4">OTU domain-containing protein</fullName>
    </recommendedName>
</protein>
<evidence type="ECO:0000313" key="3">
    <source>
        <dbReference type="Proteomes" id="UP000238274"/>
    </source>
</evidence>
<gene>
    <name evidence="2" type="ORF">PSHT_12297</name>
</gene>
<feature type="region of interest" description="Disordered" evidence="1">
    <location>
        <begin position="75"/>
        <end position="127"/>
    </location>
</feature>
<dbReference type="AlphaFoldDB" id="A0A2S4UXX6"/>
<comment type="caution">
    <text evidence="2">The sequence shown here is derived from an EMBL/GenBank/DDBJ whole genome shotgun (WGS) entry which is preliminary data.</text>
</comment>
<evidence type="ECO:0000256" key="1">
    <source>
        <dbReference type="SAM" id="MobiDB-lite"/>
    </source>
</evidence>
<proteinExistence type="predicted"/>
<dbReference type="VEuPathDB" id="FungiDB:PSTT_07238"/>
<feature type="compositionally biased region" description="Polar residues" evidence="1">
    <location>
        <begin position="75"/>
        <end position="99"/>
    </location>
</feature>
<name>A0A2S4UXX6_9BASI</name>